<evidence type="ECO:0000259" key="2">
    <source>
        <dbReference type="PROSITE" id="PS50943"/>
    </source>
</evidence>
<reference evidence="3" key="2">
    <citation type="submission" date="2021-04" db="EMBL/GenBank/DDBJ databases">
        <authorList>
            <person name="Gilroy R."/>
        </authorList>
    </citation>
    <scope>NUCLEOTIDE SEQUENCE</scope>
    <source>
        <strain evidence="3">CHK187-5294</strain>
    </source>
</reference>
<comment type="caution">
    <text evidence="3">The sequence shown here is derived from an EMBL/GenBank/DDBJ whole genome shotgun (WGS) entry which is preliminary data.</text>
</comment>
<proteinExistence type="predicted"/>
<dbReference type="GO" id="GO:0005829">
    <property type="term" value="C:cytosol"/>
    <property type="evidence" value="ECO:0007669"/>
    <property type="project" value="TreeGrafter"/>
</dbReference>
<keyword evidence="1" id="KW-0238">DNA-binding</keyword>
<dbReference type="SUPFAM" id="SSF47413">
    <property type="entry name" value="lambda repressor-like DNA-binding domains"/>
    <property type="match status" value="1"/>
</dbReference>
<dbReference type="PROSITE" id="PS50943">
    <property type="entry name" value="HTH_CROC1"/>
    <property type="match status" value="1"/>
</dbReference>
<dbReference type="PANTHER" id="PTHR46797:SF1">
    <property type="entry name" value="METHYLPHOSPHONATE SYNTHASE"/>
    <property type="match status" value="1"/>
</dbReference>
<organism evidence="3 4">
    <name type="scientific">Candidatus Borkfalkia avistercoris</name>
    <dbReference type="NCBI Taxonomy" id="2838504"/>
    <lineage>
        <taxon>Bacteria</taxon>
        <taxon>Bacillati</taxon>
        <taxon>Bacillota</taxon>
        <taxon>Clostridia</taxon>
        <taxon>Christensenellales</taxon>
        <taxon>Christensenellaceae</taxon>
        <taxon>Candidatus Borkfalkia</taxon>
    </lineage>
</organism>
<evidence type="ECO:0000256" key="1">
    <source>
        <dbReference type="ARBA" id="ARBA00023125"/>
    </source>
</evidence>
<dbReference type="InterPro" id="IPR050807">
    <property type="entry name" value="TransReg_Diox_bact_type"/>
</dbReference>
<dbReference type="CDD" id="cd00093">
    <property type="entry name" value="HTH_XRE"/>
    <property type="match status" value="1"/>
</dbReference>
<dbReference type="Pfam" id="PF01381">
    <property type="entry name" value="HTH_3"/>
    <property type="match status" value="1"/>
</dbReference>
<reference evidence="3" key="1">
    <citation type="journal article" date="2021" name="PeerJ">
        <title>Extensive microbial diversity within the chicken gut microbiome revealed by metagenomics and culture.</title>
        <authorList>
            <person name="Gilroy R."/>
            <person name="Ravi A."/>
            <person name="Getino M."/>
            <person name="Pursley I."/>
            <person name="Horton D.L."/>
            <person name="Alikhan N.F."/>
            <person name="Baker D."/>
            <person name="Gharbi K."/>
            <person name="Hall N."/>
            <person name="Watson M."/>
            <person name="Adriaenssens E.M."/>
            <person name="Foster-Nyarko E."/>
            <person name="Jarju S."/>
            <person name="Secka A."/>
            <person name="Antonio M."/>
            <person name="Oren A."/>
            <person name="Chaudhuri R.R."/>
            <person name="La Ragione R."/>
            <person name="Hildebrand F."/>
            <person name="Pallen M.J."/>
        </authorList>
    </citation>
    <scope>NUCLEOTIDE SEQUENCE</scope>
    <source>
        <strain evidence="3">CHK187-5294</strain>
    </source>
</reference>
<dbReference type="GO" id="GO:0003677">
    <property type="term" value="F:DNA binding"/>
    <property type="evidence" value="ECO:0007669"/>
    <property type="project" value="UniProtKB-KW"/>
</dbReference>
<name>A0A9D2IEZ9_9FIRM</name>
<dbReference type="Proteomes" id="UP000824132">
    <property type="component" value="Unassembled WGS sequence"/>
</dbReference>
<protein>
    <submittedName>
        <fullName evidence="3">Helix-turn-helix domain-containing protein</fullName>
    </submittedName>
</protein>
<feature type="domain" description="HTH cro/C1-type" evidence="2">
    <location>
        <begin position="10"/>
        <end position="64"/>
    </location>
</feature>
<dbReference type="AlphaFoldDB" id="A0A9D2IEZ9"/>
<dbReference type="GO" id="GO:0003700">
    <property type="term" value="F:DNA-binding transcription factor activity"/>
    <property type="evidence" value="ECO:0007669"/>
    <property type="project" value="TreeGrafter"/>
</dbReference>
<dbReference type="PANTHER" id="PTHR46797">
    <property type="entry name" value="HTH-TYPE TRANSCRIPTIONAL REGULATOR"/>
    <property type="match status" value="1"/>
</dbReference>
<dbReference type="Gene3D" id="1.10.260.40">
    <property type="entry name" value="lambda repressor-like DNA-binding domains"/>
    <property type="match status" value="1"/>
</dbReference>
<evidence type="ECO:0000313" key="3">
    <source>
        <dbReference type="EMBL" id="HIZ03874.1"/>
    </source>
</evidence>
<accession>A0A9D2IEZ9</accession>
<gene>
    <name evidence="3" type="ORF">H9727_06260</name>
</gene>
<evidence type="ECO:0000313" key="4">
    <source>
        <dbReference type="Proteomes" id="UP000824132"/>
    </source>
</evidence>
<dbReference type="EMBL" id="DXCL01000036">
    <property type="protein sequence ID" value="HIZ03874.1"/>
    <property type="molecule type" value="Genomic_DNA"/>
</dbReference>
<dbReference type="SMART" id="SM00530">
    <property type="entry name" value="HTH_XRE"/>
    <property type="match status" value="1"/>
</dbReference>
<sequence length="75" mass="8635">MKNFVFCERFKNELEESELTQNEIARRCGIDSSCITQYKQGKSMPSIKTLFELCSVLDVSADYLLGLSDRKSILY</sequence>
<dbReference type="InterPro" id="IPR001387">
    <property type="entry name" value="Cro/C1-type_HTH"/>
</dbReference>
<dbReference type="InterPro" id="IPR010982">
    <property type="entry name" value="Lambda_DNA-bd_dom_sf"/>
</dbReference>